<keyword evidence="4 12" id="KW-0812">Transmembrane</keyword>
<keyword evidence="8 12" id="KW-1133">Transmembrane helix</keyword>
<feature type="transmembrane region" description="Helical" evidence="12">
    <location>
        <begin position="419"/>
        <end position="442"/>
    </location>
</feature>
<evidence type="ECO:0000256" key="1">
    <source>
        <dbReference type="ARBA" id="ARBA00004141"/>
    </source>
</evidence>
<protein>
    <submittedName>
        <fullName evidence="15">P-loop containing nucleoside triphosphate hydrolase protein</fullName>
    </submittedName>
</protein>
<dbReference type="InterPro" id="IPR027417">
    <property type="entry name" value="P-loop_NTPase"/>
</dbReference>
<feature type="region of interest" description="Disordered" evidence="11">
    <location>
        <begin position="1403"/>
        <end position="1426"/>
    </location>
</feature>
<feature type="transmembrane region" description="Helical" evidence="12">
    <location>
        <begin position="98"/>
        <end position="120"/>
    </location>
</feature>
<evidence type="ECO:0000259" key="13">
    <source>
        <dbReference type="PROSITE" id="PS50893"/>
    </source>
</evidence>
<name>A0A8K0SSY4_9HYPO</name>
<dbReference type="GO" id="GO:0140359">
    <property type="term" value="F:ABC-type transporter activity"/>
    <property type="evidence" value="ECO:0007669"/>
    <property type="project" value="InterPro"/>
</dbReference>
<keyword evidence="6" id="KW-0547">Nucleotide-binding</keyword>
<feature type="domain" description="ABC transmembrane type-1" evidence="14">
    <location>
        <begin position="400"/>
        <end position="584"/>
    </location>
</feature>
<evidence type="ECO:0000256" key="9">
    <source>
        <dbReference type="ARBA" id="ARBA00023136"/>
    </source>
</evidence>
<evidence type="ECO:0000256" key="2">
    <source>
        <dbReference type="ARBA" id="ARBA00009726"/>
    </source>
</evidence>
<feature type="transmembrane region" description="Helical" evidence="12">
    <location>
        <begin position="126"/>
        <end position="149"/>
    </location>
</feature>
<feature type="transmembrane region" description="Helical" evidence="12">
    <location>
        <begin position="264"/>
        <end position="284"/>
    </location>
</feature>
<dbReference type="PANTHER" id="PTHR24223">
    <property type="entry name" value="ATP-BINDING CASSETTE SUB-FAMILY C"/>
    <property type="match status" value="1"/>
</dbReference>
<reference evidence="15" key="1">
    <citation type="journal article" date="2021" name="Nat. Commun.">
        <title>Genetic determinants of endophytism in the Arabidopsis root mycobiome.</title>
        <authorList>
            <person name="Mesny F."/>
            <person name="Miyauchi S."/>
            <person name="Thiergart T."/>
            <person name="Pickel B."/>
            <person name="Atanasova L."/>
            <person name="Karlsson M."/>
            <person name="Huettel B."/>
            <person name="Barry K.W."/>
            <person name="Haridas S."/>
            <person name="Chen C."/>
            <person name="Bauer D."/>
            <person name="Andreopoulos W."/>
            <person name="Pangilinan J."/>
            <person name="LaButti K."/>
            <person name="Riley R."/>
            <person name="Lipzen A."/>
            <person name="Clum A."/>
            <person name="Drula E."/>
            <person name="Henrissat B."/>
            <person name="Kohler A."/>
            <person name="Grigoriev I.V."/>
            <person name="Martin F.M."/>
            <person name="Hacquard S."/>
        </authorList>
    </citation>
    <scope>NUCLEOTIDE SEQUENCE</scope>
    <source>
        <strain evidence="15">MPI-CAGE-CH-0235</strain>
    </source>
</reference>
<feature type="transmembrane region" description="Helical" evidence="12">
    <location>
        <begin position="66"/>
        <end position="86"/>
    </location>
</feature>
<feature type="region of interest" description="Disordered" evidence="11">
    <location>
        <begin position="362"/>
        <end position="391"/>
    </location>
</feature>
<dbReference type="PANTHER" id="PTHR24223:SF456">
    <property type="entry name" value="MULTIDRUG RESISTANCE-ASSOCIATED PROTEIN LETHAL(2)03659"/>
    <property type="match status" value="1"/>
</dbReference>
<dbReference type="PROSITE" id="PS50893">
    <property type="entry name" value="ABC_TRANSPORTER_2"/>
    <property type="match status" value="2"/>
</dbReference>
<keyword evidence="16" id="KW-1185">Reference proteome</keyword>
<dbReference type="GO" id="GO:0005524">
    <property type="term" value="F:ATP binding"/>
    <property type="evidence" value="ECO:0007669"/>
    <property type="project" value="UniProtKB-KW"/>
</dbReference>
<evidence type="ECO:0000256" key="10">
    <source>
        <dbReference type="ARBA" id="ARBA00023180"/>
    </source>
</evidence>
<keyword evidence="5" id="KW-0677">Repeat</keyword>
<dbReference type="InterPro" id="IPR036640">
    <property type="entry name" value="ABC1_TM_sf"/>
</dbReference>
<comment type="subcellular location">
    <subcellularLocation>
        <location evidence="1">Membrane</location>
        <topology evidence="1">Multi-pass membrane protein</topology>
    </subcellularLocation>
</comment>
<dbReference type="FunFam" id="3.40.50.300:FF:000825">
    <property type="entry name" value="ABC bile acid transporter"/>
    <property type="match status" value="1"/>
</dbReference>
<dbReference type="Pfam" id="PF00005">
    <property type="entry name" value="ABC_tran"/>
    <property type="match status" value="2"/>
</dbReference>
<organism evidence="15 16">
    <name type="scientific">Stachybotrys elegans</name>
    <dbReference type="NCBI Taxonomy" id="80388"/>
    <lineage>
        <taxon>Eukaryota</taxon>
        <taxon>Fungi</taxon>
        <taxon>Dikarya</taxon>
        <taxon>Ascomycota</taxon>
        <taxon>Pezizomycotina</taxon>
        <taxon>Sordariomycetes</taxon>
        <taxon>Hypocreomycetidae</taxon>
        <taxon>Hypocreales</taxon>
        <taxon>Stachybotryaceae</taxon>
        <taxon>Stachybotrys</taxon>
    </lineage>
</organism>
<evidence type="ECO:0000256" key="6">
    <source>
        <dbReference type="ARBA" id="ARBA00022741"/>
    </source>
</evidence>
<dbReference type="InterPro" id="IPR003439">
    <property type="entry name" value="ABC_transporter-like_ATP-bd"/>
</dbReference>
<keyword evidence="3" id="KW-0813">Transport</keyword>
<dbReference type="PROSITE" id="PS50929">
    <property type="entry name" value="ABC_TM1F"/>
    <property type="match status" value="2"/>
</dbReference>
<evidence type="ECO:0000256" key="8">
    <source>
        <dbReference type="ARBA" id="ARBA00022989"/>
    </source>
</evidence>
<feature type="transmembrane region" description="Helical" evidence="12">
    <location>
        <begin position="937"/>
        <end position="955"/>
    </location>
</feature>
<dbReference type="GO" id="GO:0016887">
    <property type="term" value="F:ATP hydrolysis activity"/>
    <property type="evidence" value="ECO:0007669"/>
    <property type="project" value="InterPro"/>
</dbReference>
<keyword evidence="7" id="KW-0067">ATP-binding</keyword>
<dbReference type="PROSITE" id="PS00211">
    <property type="entry name" value="ABC_TRANSPORTER_1"/>
    <property type="match status" value="1"/>
</dbReference>
<evidence type="ECO:0000259" key="14">
    <source>
        <dbReference type="PROSITE" id="PS50929"/>
    </source>
</evidence>
<dbReference type="GO" id="GO:0016020">
    <property type="term" value="C:membrane"/>
    <property type="evidence" value="ECO:0007669"/>
    <property type="project" value="UniProtKB-SubCell"/>
</dbReference>
<dbReference type="SUPFAM" id="SSF52540">
    <property type="entry name" value="P-loop containing nucleoside triphosphate hydrolases"/>
    <property type="match status" value="2"/>
</dbReference>
<evidence type="ECO:0000256" key="7">
    <source>
        <dbReference type="ARBA" id="ARBA00022840"/>
    </source>
</evidence>
<evidence type="ECO:0000256" key="11">
    <source>
        <dbReference type="SAM" id="MobiDB-lite"/>
    </source>
</evidence>
<gene>
    <name evidence="15" type="ORF">B0I35DRAFT_478338</name>
</gene>
<dbReference type="FunFam" id="3.40.50.300:FF:000610">
    <property type="entry name" value="Multidrug resistance-associated ABC transporter"/>
    <property type="match status" value="1"/>
</dbReference>
<dbReference type="CDD" id="cd03250">
    <property type="entry name" value="ABCC_MRP_domain1"/>
    <property type="match status" value="1"/>
</dbReference>
<dbReference type="CDD" id="cd18604">
    <property type="entry name" value="ABC_6TM_VMR1_D2_like"/>
    <property type="match status" value="1"/>
</dbReference>
<dbReference type="SUPFAM" id="SSF90123">
    <property type="entry name" value="ABC transporter transmembrane region"/>
    <property type="match status" value="2"/>
</dbReference>
<sequence length="1556" mass="170469">MAHDILPQMPLAAAGLAVVGLASLPGLSAIASQIRNKTPKDNFYEDIDGKSTPEALAAFSNKASKAAILILSINGFALSIPTSILATIHSPSSTNFTIANWLATASWAFLLAQAACLAAHHSCVKVYQLGLWASASSLVTAAITVVQALEDTASHWGTSILRVLGALTAVLLFLACLLIPRRPDVFFHGKVVDNHRSTTALSRVTWSWASSLLNLASKNGDLGHGDMPYPDHNNRADHLVAVWQQLNLKSSLLRSLLWAYRHRIAIQFIGAPLKAVVSFTPYYVMLRLIRFLEQRSPGDPPTPELWAYVFLLGFCTLIDQWIEGWTNWFSLHMLAFPVRGQLSAIIFEKSLRRKIVRGAEQTKDTTTASNTEDGGDKAQDDDDKKESDDDASVLKSQQAIVNLVGVDTKRISNFAFLQTLIISGIVKLVVSGTFLVNLIGWLPAGAGLLAWALVLPINSWATKYYMGASQKLMKSRDDKLAVVNEALLGMRQIKFSALEKQWERRILDMREKEIAMIKRSFVGDTLLFTCWVFSPILIAAASLATYAVTQGGLSPSIAFVSIGIFKSLEITLGALPELVSSGADTFVSIKRIDEYLKGPEMKKITSDGPEVSFEAASVAWPVDKETPDEDRFILSNLNLSFPKGQLSVISGKTGTGKSLLLSAILGEVDLLKGAIRVPPSVSPVDRRDAEAHPGNWILPGSVAYVSQTPWLESTSLRNNILFGLPFIEERYYKVLDACALEKDIQILPDGDRTELGANGVNLSGGQKWRVTLARAIYSRAEILVMDDIFSAVDAHVGRQIFEKCIIGNICRNRTRILVTHHIALVQSKARYLVELGEGTVLRAGLVSELAKDGSLEAIKADQEDEAEIREDEAAEASTVVGSEEVSVTGTAERTESSETATNATTKDAKQFIKEETREKGMVKGHVYAVYLQKTGGWFFWIICAFFFIAFEACNLGRGWWLRIWTGQGETSSLTVNTHDEHPLSYLYTLQNNPAHAALTPMAVAAPKHSLSFYLGVYIAIAGLSGVVGTMRFLWYYIMSLKASRSMFENILYAVLRTPLRWIDTVPVGRILNRLTADFDVIDSQLTTSVGMVIWNVLGILGVCVAAALVSPYILPLGAVLFTVAAVVGKKYMDAARPLKRLESTAKSPVFDLFNAALSGLSTLRAYHKTGAYTDRMHLLLDSWDVVSVIMWLFNRWMGFRMSVIGTVFTTCVGIVILLSPSVDAAMAGFTLSFALDFASNVLYGIRSYAQLELNMNSTERVIEYMELETESQGGQEPPAAWPTSGTIEVEDLVIGYADDLPPVLKGLTFSVRNNERIGVVGRTGAGKSSLTLALFRFLEARSGKIFIDGQDISKMDLHSLRSRLAIIPQDPVLFSGTIRSNLDPFDERSDVELRESLARVHLVDSEPSTPVNEPSSTASPSVAPKNTNIFRDLSSGVSESGGNLSQGQRQLLCLARAVVSRPKIMVLDEATSAVDMATDALIQRSIREEFTDSTLIVIAHRLSTIADFDRILVLSEGAVVEFGTPKELWEKEGGVFRDMCEHSGEKEKLIETILRS</sequence>
<feature type="transmembrane region" description="Helical" evidence="12">
    <location>
        <begin position="448"/>
        <end position="466"/>
    </location>
</feature>
<keyword evidence="10" id="KW-0325">Glycoprotein</keyword>
<feature type="transmembrane region" description="Helical" evidence="12">
    <location>
        <begin position="526"/>
        <end position="548"/>
    </location>
</feature>
<accession>A0A8K0SSY4</accession>
<feature type="domain" description="ABC transporter" evidence="13">
    <location>
        <begin position="1287"/>
        <end position="1541"/>
    </location>
</feature>
<dbReference type="InterPro" id="IPR017871">
    <property type="entry name" value="ABC_transporter-like_CS"/>
</dbReference>
<feature type="compositionally biased region" description="Basic and acidic residues" evidence="11">
    <location>
        <begin position="374"/>
        <end position="387"/>
    </location>
</feature>
<dbReference type="Gene3D" id="3.40.50.300">
    <property type="entry name" value="P-loop containing nucleotide triphosphate hydrolases"/>
    <property type="match status" value="2"/>
</dbReference>
<feature type="domain" description="ABC transmembrane type-1" evidence="14">
    <location>
        <begin position="941"/>
        <end position="1253"/>
    </location>
</feature>
<keyword evidence="9 12" id="KW-0472">Membrane</keyword>
<feature type="transmembrane region" description="Helical" evidence="12">
    <location>
        <begin position="161"/>
        <end position="180"/>
    </location>
</feature>
<feature type="region of interest" description="Disordered" evidence="11">
    <location>
        <begin position="885"/>
        <end position="905"/>
    </location>
</feature>
<feature type="transmembrane region" description="Helical" evidence="12">
    <location>
        <begin position="1093"/>
        <end position="1126"/>
    </location>
</feature>
<evidence type="ECO:0000313" key="16">
    <source>
        <dbReference type="Proteomes" id="UP000813444"/>
    </source>
</evidence>
<comment type="similarity">
    <text evidence="2">Belongs to the ABC transporter superfamily. ABCC family. Conjugate transporter (TC 3.A.1.208) subfamily.</text>
</comment>
<evidence type="ECO:0000256" key="3">
    <source>
        <dbReference type="ARBA" id="ARBA00022448"/>
    </source>
</evidence>
<feature type="transmembrane region" description="Helical" evidence="12">
    <location>
        <begin position="1010"/>
        <end position="1037"/>
    </location>
</feature>
<dbReference type="SMART" id="SM00382">
    <property type="entry name" value="AAA"/>
    <property type="match status" value="2"/>
</dbReference>
<comment type="caution">
    <text evidence="15">The sequence shown here is derived from an EMBL/GenBank/DDBJ whole genome shotgun (WGS) entry which is preliminary data.</text>
</comment>
<dbReference type="CDD" id="cd03244">
    <property type="entry name" value="ABCC_MRP_domain2"/>
    <property type="match status" value="1"/>
</dbReference>
<feature type="transmembrane region" description="Helical" evidence="12">
    <location>
        <begin position="1199"/>
        <end position="1218"/>
    </location>
</feature>
<evidence type="ECO:0000256" key="12">
    <source>
        <dbReference type="SAM" id="Phobius"/>
    </source>
</evidence>
<feature type="domain" description="ABC transporter" evidence="13">
    <location>
        <begin position="611"/>
        <end position="862"/>
    </location>
</feature>
<feature type="compositionally biased region" description="Polar residues" evidence="11">
    <location>
        <begin position="1406"/>
        <end position="1426"/>
    </location>
</feature>
<feature type="transmembrane region" description="Helical" evidence="12">
    <location>
        <begin position="305"/>
        <end position="322"/>
    </location>
</feature>
<dbReference type="InterPro" id="IPR050173">
    <property type="entry name" value="ABC_transporter_C-like"/>
</dbReference>
<dbReference type="Pfam" id="PF00664">
    <property type="entry name" value="ABC_membrane"/>
    <property type="match status" value="2"/>
</dbReference>
<dbReference type="EMBL" id="JAGPNK010000006">
    <property type="protein sequence ID" value="KAH7320049.1"/>
    <property type="molecule type" value="Genomic_DNA"/>
</dbReference>
<evidence type="ECO:0000256" key="5">
    <source>
        <dbReference type="ARBA" id="ARBA00022737"/>
    </source>
</evidence>
<dbReference type="OrthoDB" id="6500128at2759"/>
<proteinExistence type="inferred from homology"/>
<dbReference type="InterPro" id="IPR011527">
    <property type="entry name" value="ABC1_TM_dom"/>
</dbReference>
<dbReference type="Proteomes" id="UP000813444">
    <property type="component" value="Unassembled WGS sequence"/>
</dbReference>
<dbReference type="CDD" id="cd18596">
    <property type="entry name" value="ABC_6TM_VMR1_D1_like"/>
    <property type="match status" value="1"/>
</dbReference>
<keyword evidence="15" id="KW-0378">Hydrolase</keyword>
<evidence type="ECO:0000313" key="15">
    <source>
        <dbReference type="EMBL" id="KAH7320049.1"/>
    </source>
</evidence>
<dbReference type="Gene3D" id="1.20.1560.10">
    <property type="entry name" value="ABC transporter type 1, transmembrane domain"/>
    <property type="match status" value="2"/>
</dbReference>
<evidence type="ECO:0000256" key="4">
    <source>
        <dbReference type="ARBA" id="ARBA00022692"/>
    </source>
</evidence>
<dbReference type="InterPro" id="IPR003593">
    <property type="entry name" value="AAA+_ATPase"/>
</dbReference>